<dbReference type="GO" id="GO:0005978">
    <property type="term" value="P:glycogen biosynthetic process"/>
    <property type="evidence" value="ECO:0007669"/>
    <property type="project" value="TreeGrafter"/>
</dbReference>
<protein>
    <submittedName>
        <fullName evidence="1">Uncharacterized protein</fullName>
    </submittedName>
</protein>
<dbReference type="Gene3D" id="3.20.20.80">
    <property type="entry name" value="Glycosidases"/>
    <property type="match status" value="1"/>
</dbReference>
<sequence>MKSVADMESFWSIRRKSSSRCGPPDDVKYMVDKAHSMGLTILLDVVHSHASKNVADGLNEWDGTDSCYFHSGPRGTHTLWDSRLFDYTQIETLRFLMSNLRWWVEEYGFDGFRFDGVTSMIYHSHGMSKL</sequence>
<keyword evidence="2" id="KW-1185">Reference proteome</keyword>
<dbReference type="OrthoDB" id="196493at2759"/>
<dbReference type="GO" id="GO:0005737">
    <property type="term" value="C:cytoplasm"/>
    <property type="evidence" value="ECO:0007669"/>
    <property type="project" value="TreeGrafter"/>
</dbReference>
<organism evidence="1 2">
    <name type="scientific">Teladorsagia circumcincta</name>
    <name type="common">Brown stomach worm</name>
    <name type="synonym">Ostertagia circumcincta</name>
    <dbReference type="NCBI Taxonomy" id="45464"/>
    <lineage>
        <taxon>Eukaryota</taxon>
        <taxon>Metazoa</taxon>
        <taxon>Ecdysozoa</taxon>
        <taxon>Nematoda</taxon>
        <taxon>Chromadorea</taxon>
        <taxon>Rhabditida</taxon>
        <taxon>Rhabditina</taxon>
        <taxon>Rhabditomorpha</taxon>
        <taxon>Strongyloidea</taxon>
        <taxon>Trichostrongylidae</taxon>
        <taxon>Teladorsagia</taxon>
    </lineage>
</organism>
<dbReference type="EMBL" id="KZ349239">
    <property type="protein sequence ID" value="PIO65176.1"/>
    <property type="molecule type" value="Genomic_DNA"/>
</dbReference>
<dbReference type="InterPro" id="IPR017853">
    <property type="entry name" value="GH"/>
</dbReference>
<reference evidence="1 2" key="1">
    <citation type="submission" date="2015-09" db="EMBL/GenBank/DDBJ databases">
        <title>Draft genome of the parasitic nematode Teladorsagia circumcincta isolate WARC Sus (inbred).</title>
        <authorList>
            <person name="Mitreva M."/>
        </authorList>
    </citation>
    <scope>NUCLEOTIDE SEQUENCE [LARGE SCALE GENOMIC DNA]</scope>
    <source>
        <strain evidence="1 2">S</strain>
    </source>
</reference>
<accession>A0A2G9U4H2</accession>
<evidence type="ECO:0000313" key="1">
    <source>
        <dbReference type="EMBL" id="PIO65176.1"/>
    </source>
</evidence>
<dbReference type="PANTHER" id="PTHR43651:SF3">
    <property type="entry name" value="1,4-ALPHA-GLUCAN-BRANCHING ENZYME"/>
    <property type="match status" value="1"/>
</dbReference>
<dbReference type="SUPFAM" id="SSF51445">
    <property type="entry name" value="(Trans)glycosidases"/>
    <property type="match status" value="1"/>
</dbReference>
<proteinExistence type="predicted"/>
<dbReference type="PANTHER" id="PTHR43651">
    <property type="entry name" value="1,4-ALPHA-GLUCAN-BRANCHING ENZYME"/>
    <property type="match status" value="1"/>
</dbReference>
<dbReference type="GO" id="GO:0003844">
    <property type="term" value="F:1,4-alpha-glucan branching enzyme activity"/>
    <property type="evidence" value="ECO:0007669"/>
    <property type="project" value="TreeGrafter"/>
</dbReference>
<dbReference type="AlphaFoldDB" id="A0A2G9U4H2"/>
<dbReference type="Proteomes" id="UP000230423">
    <property type="component" value="Unassembled WGS sequence"/>
</dbReference>
<evidence type="ECO:0000313" key="2">
    <source>
        <dbReference type="Proteomes" id="UP000230423"/>
    </source>
</evidence>
<name>A0A2G9U4H2_TELCI</name>
<gene>
    <name evidence="1" type="ORF">TELCIR_13171</name>
</gene>